<dbReference type="PROSITE" id="PS50943">
    <property type="entry name" value="HTH_CROC1"/>
    <property type="match status" value="1"/>
</dbReference>
<dbReference type="EMBL" id="DVGA01000051">
    <property type="protein sequence ID" value="HIQ78646.1"/>
    <property type="molecule type" value="Genomic_DNA"/>
</dbReference>
<dbReference type="SMART" id="SM00530">
    <property type="entry name" value="HTH_XRE"/>
    <property type="match status" value="1"/>
</dbReference>
<dbReference type="PANTHER" id="PTHR46558:SF11">
    <property type="entry name" value="HTH-TYPE TRANSCRIPTIONAL REGULATOR XRE"/>
    <property type="match status" value="1"/>
</dbReference>
<dbReference type="InterPro" id="IPR001387">
    <property type="entry name" value="Cro/C1-type_HTH"/>
</dbReference>
<sequence length="256" mass="28568">MYSLDKQKFGSFVSERRRALGLTQRSLAERLSVSDKAVSKWERGQSMPDVALLVPLAGALGVSVTELLTGERMESDRSLEASEVEEIVKTAIGAAEELPRPSRHVRRKRAAYYLAGLAIGAAGELLLYLRHGAELWGMTVLFPLLGAIFGIYFCFVIRERLPRFYDENELGFVADSGFRMNIPGVYFNNRNWPHVLRAGRIWCLAAMALSPYAILLLSALFGEIAAVWIVFAAYLTSLFVSLIRAAKRHERAQDTP</sequence>
<feature type="transmembrane region" description="Helical" evidence="2">
    <location>
        <begin position="110"/>
        <end position="129"/>
    </location>
</feature>
<dbReference type="AlphaFoldDB" id="A0A9D0ZFT7"/>
<dbReference type="PANTHER" id="PTHR46558">
    <property type="entry name" value="TRACRIPTIONAL REGULATORY PROTEIN-RELATED-RELATED"/>
    <property type="match status" value="1"/>
</dbReference>
<protein>
    <submittedName>
        <fullName evidence="4">Helix-turn-helix transcriptional regulator</fullName>
    </submittedName>
</protein>
<dbReference type="Pfam" id="PF01381">
    <property type="entry name" value="HTH_3"/>
    <property type="match status" value="1"/>
</dbReference>
<keyword evidence="2" id="KW-0472">Membrane</keyword>
<comment type="caution">
    <text evidence="4">The sequence shown here is derived from an EMBL/GenBank/DDBJ whole genome shotgun (WGS) entry which is preliminary data.</text>
</comment>
<evidence type="ECO:0000313" key="4">
    <source>
        <dbReference type="EMBL" id="HIQ78646.1"/>
    </source>
</evidence>
<organism evidence="4 5">
    <name type="scientific">Candidatus Scatomorpha intestinavium</name>
    <dbReference type="NCBI Taxonomy" id="2840922"/>
    <lineage>
        <taxon>Bacteria</taxon>
        <taxon>Bacillati</taxon>
        <taxon>Bacillota</taxon>
        <taxon>Clostridia</taxon>
        <taxon>Eubacteriales</taxon>
        <taxon>Candidatus Scatomorpha</taxon>
    </lineage>
</organism>
<dbReference type="Proteomes" id="UP000824262">
    <property type="component" value="Unassembled WGS sequence"/>
</dbReference>
<evidence type="ECO:0000256" key="1">
    <source>
        <dbReference type="ARBA" id="ARBA00023125"/>
    </source>
</evidence>
<evidence type="ECO:0000313" key="5">
    <source>
        <dbReference type="Proteomes" id="UP000824262"/>
    </source>
</evidence>
<dbReference type="Gene3D" id="1.10.260.40">
    <property type="entry name" value="lambda repressor-like DNA-binding domains"/>
    <property type="match status" value="1"/>
</dbReference>
<reference evidence="4" key="2">
    <citation type="journal article" date="2021" name="PeerJ">
        <title>Extensive microbial diversity within the chicken gut microbiome revealed by metagenomics and culture.</title>
        <authorList>
            <person name="Gilroy R."/>
            <person name="Ravi A."/>
            <person name="Getino M."/>
            <person name="Pursley I."/>
            <person name="Horton D.L."/>
            <person name="Alikhan N.F."/>
            <person name="Baker D."/>
            <person name="Gharbi K."/>
            <person name="Hall N."/>
            <person name="Watson M."/>
            <person name="Adriaenssens E.M."/>
            <person name="Foster-Nyarko E."/>
            <person name="Jarju S."/>
            <person name="Secka A."/>
            <person name="Antonio M."/>
            <person name="Oren A."/>
            <person name="Chaudhuri R.R."/>
            <person name="La Ragione R."/>
            <person name="Hildebrand F."/>
            <person name="Pallen M.J."/>
        </authorList>
    </citation>
    <scope>NUCLEOTIDE SEQUENCE</scope>
    <source>
        <strain evidence="4">ChiBcolR7-354</strain>
    </source>
</reference>
<keyword evidence="1" id="KW-0238">DNA-binding</keyword>
<dbReference type="CDD" id="cd00093">
    <property type="entry name" value="HTH_XRE"/>
    <property type="match status" value="1"/>
</dbReference>
<feature type="transmembrane region" description="Helical" evidence="2">
    <location>
        <begin position="201"/>
        <end position="221"/>
    </location>
</feature>
<reference evidence="4" key="1">
    <citation type="submission" date="2020-10" db="EMBL/GenBank/DDBJ databases">
        <authorList>
            <person name="Gilroy R."/>
        </authorList>
    </citation>
    <scope>NUCLEOTIDE SEQUENCE</scope>
    <source>
        <strain evidence="4">ChiBcolR7-354</strain>
    </source>
</reference>
<dbReference type="SUPFAM" id="SSF47413">
    <property type="entry name" value="lambda repressor-like DNA-binding domains"/>
    <property type="match status" value="1"/>
</dbReference>
<evidence type="ECO:0000256" key="2">
    <source>
        <dbReference type="SAM" id="Phobius"/>
    </source>
</evidence>
<feature type="transmembrane region" description="Helical" evidence="2">
    <location>
        <begin position="135"/>
        <end position="157"/>
    </location>
</feature>
<keyword evidence="2" id="KW-1133">Transmembrane helix</keyword>
<proteinExistence type="predicted"/>
<gene>
    <name evidence="4" type="ORF">IAB77_05240</name>
</gene>
<name>A0A9D0ZFT7_9FIRM</name>
<feature type="transmembrane region" description="Helical" evidence="2">
    <location>
        <begin position="227"/>
        <end position="246"/>
    </location>
</feature>
<keyword evidence="2" id="KW-0812">Transmembrane</keyword>
<evidence type="ECO:0000259" key="3">
    <source>
        <dbReference type="PROSITE" id="PS50943"/>
    </source>
</evidence>
<accession>A0A9D0ZFT7</accession>
<dbReference type="GO" id="GO:0003677">
    <property type="term" value="F:DNA binding"/>
    <property type="evidence" value="ECO:0007669"/>
    <property type="project" value="UniProtKB-KW"/>
</dbReference>
<dbReference type="InterPro" id="IPR010982">
    <property type="entry name" value="Lambda_DNA-bd_dom_sf"/>
</dbReference>
<feature type="domain" description="HTH cro/C1-type" evidence="3">
    <location>
        <begin position="13"/>
        <end position="67"/>
    </location>
</feature>